<sequence length="148" mass="17131">MTFATDMLRRTEDAEYLNHLKFSDEACFLISSIVNQHIVRIWGSENPREGRELQRDSSKVNMWCGLMYDRVTGPPFFTKKALTSVVYLDLLENFIFPQLEELQLHVFLQQDGAPPHWGTIVRSSLNDHFTGRCTDEVNQFLGSPDHLI</sequence>
<dbReference type="PANTHER" id="PTHR47326">
    <property type="entry name" value="TRANSPOSABLE ELEMENT TC3 TRANSPOSASE-LIKE PROTEIN"/>
    <property type="match status" value="1"/>
</dbReference>
<accession>A0A8X6MSS6</accession>
<dbReference type="GO" id="GO:0003676">
    <property type="term" value="F:nucleic acid binding"/>
    <property type="evidence" value="ECO:0007669"/>
    <property type="project" value="InterPro"/>
</dbReference>
<name>A0A8X6MSS6_NEPPI</name>
<proteinExistence type="predicted"/>
<comment type="caution">
    <text evidence="1">The sequence shown here is derived from an EMBL/GenBank/DDBJ whole genome shotgun (WGS) entry which is preliminary data.</text>
</comment>
<dbReference type="OrthoDB" id="6426896at2759"/>
<keyword evidence="2" id="KW-1185">Reference proteome</keyword>
<organism evidence="1 2">
    <name type="scientific">Nephila pilipes</name>
    <name type="common">Giant wood spider</name>
    <name type="synonym">Nephila maculata</name>
    <dbReference type="NCBI Taxonomy" id="299642"/>
    <lineage>
        <taxon>Eukaryota</taxon>
        <taxon>Metazoa</taxon>
        <taxon>Ecdysozoa</taxon>
        <taxon>Arthropoda</taxon>
        <taxon>Chelicerata</taxon>
        <taxon>Arachnida</taxon>
        <taxon>Araneae</taxon>
        <taxon>Araneomorphae</taxon>
        <taxon>Entelegynae</taxon>
        <taxon>Araneoidea</taxon>
        <taxon>Nephilidae</taxon>
        <taxon>Nephila</taxon>
    </lineage>
</organism>
<evidence type="ECO:0000313" key="1">
    <source>
        <dbReference type="EMBL" id="GFS76140.1"/>
    </source>
</evidence>
<dbReference type="InterPro" id="IPR036397">
    <property type="entry name" value="RNaseH_sf"/>
</dbReference>
<dbReference type="EMBL" id="BMAW01096707">
    <property type="protein sequence ID" value="GFS76140.1"/>
    <property type="molecule type" value="Genomic_DNA"/>
</dbReference>
<dbReference type="PANTHER" id="PTHR47326:SF1">
    <property type="entry name" value="HTH PSQ-TYPE DOMAIN-CONTAINING PROTEIN"/>
    <property type="match status" value="1"/>
</dbReference>
<dbReference type="AlphaFoldDB" id="A0A8X6MSS6"/>
<dbReference type="Gene3D" id="3.30.420.10">
    <property type="entry name" value="Ribonuclease H-like superfamily/Ribonuclease H"/>
    <property type="match status" value="1"/>
</dbReference>
<protein>
    <submittedName>
        <fullName evidence="1">Uncharacterized protein</fullName>
    </submittedName>
</protein>
<evidence type="ECO:0000313" key="2">
    <source>
        <dbReference type="Proteomes" id="UP000887013"/>
    </source>
</evidence>
<reference evidence="1" key="1">
    <citation type="submission" date="2020-08" db="EMBL/GenBank/DDBJ databases">
        <title>Multicomponent nature underlies the extraordinary mechanical properties of spider dragline silk.</title>
        <authorList>
            <person name="Kono N."/>
            <person name="Nakamura H."/>
            <person name="Mori M."/>
            <person name="Yoshida Y."/>
            <person name="Ohtoshi R."/>
            <person name="Malay A.D."/>
            <person name="Moran D.A.P."/>
            <person name="Tomita M."/>
            <person name="Numata K."/>
            <person name="Arakawa K."/>
        </authorList>
    </citation>
    <scope>NUCLEOTIDE SEQUENCE</scope>
</reference>
<dbReference type="Proteomes" id="UP000887013">
    <property type="component" value="Unassembled WGS sequence"/>
</dbReference>
<gene>
    <name evidence="1" type="primary">X975_13175</name>
    <name evidence="1" type="ORF">NPIL_367161</name>
</gene>